<evidence type="ECO:0000256" key="2">
    <source>
        <dbReference type="PROSITE-ProRule" id="PRU01248"/>
    </source>
</evidence>
<dbReference type="Proteomes" id="UP000251869">
    <property type="component" value="Unassembled WGS sequence"/>
</dbReference>
<dbReference type="InterPro" id="IPR004107">
    <property type="entry name" value="Integrase_SAM-like_N"/>
</dbReference>
<evidence type="ECO:0000313" key="5">
    <source>
        <dbReference type="Proteomes" id="UP000251869"/>
    </source>
</evidence>
<gene>
    <name evidence="4" type="ORF">DP119_06750</name>
</gene>
<accession>A0A365K6U0</accession>
<dbReference type="GO" id="GO:0003677">
    <property type="term" value="F:DNA binding"/>
    <property type="evidence" value="ECO:0007669"/>
    <property type="project" value="UniProtKB-UniRule"/>
</dbReference>
<dbReference type="PROSITE" id="PS51900">
    <property type="entry name" value="CB"/>
    <property type="match status" value="1"/>
</dbReference>
<dbReference type="AlphaFoldDB" id="A0A365K6U0"/>
<organism evidence="4 5">
    <name type="scientific">Planococcus maitriensis</name>
    <dbReference type="NCBI Taxonomy" id="221799"/>
    <lineage>
        <taxon>Bacteria</taxon>
        <taxon>Bacillati</taxon>
        <taxon>Bacillota</taxon>
        <taxon>Bacilli</taxon>
        <taxon>Bacillales</taxon>
        <taxon>Caryophanaceae</taxon>
        <taxon>Planococcus</taxon>
    </lineage>
</organism>
<dbReference type="InterPro" id="IPR044068">
    <property type="entry name" value="CB"/>
</dbReference>
<dbReference type="Gene3D" id="1.10.150.130">
    <property type="match status" value="1"/>
</dbReference>
<proteinExistence type="predicted"/>
<dbReference type="InterPro" id="IPR011010">
    <property type="entry name" value="DNA_brk_join_enz"/>
</dbReference>
<evidence type="ECO:0000259" key="3">
    <source>
        <dbReference type="PROSITE" id="PS51900"/>
    </source>
</evidence>
<dbReference type="Pfam" id="PF02899">
    <property type="entry name" value="Phage_int_SAM_1"/>
    <property type="match status" value="1"/>
</dbReference>
<feature type="domain" description="Core-binding (CB)" evidence="3">
    <location>
        <begin position="1"/>
        <end position="83"/>
    </location>
</feature>
<dbReference type="SUPFAM" id="SSF56349">
    <property type="entry name" value="DNA breaking-rejoining enzymes"/>
    <property type="match status" value="1"/>
</dbReference>
<protein>
    <submittedName>
        <fullName evidence="4">Recombinase XerC</fullName>
    </submittedName>
</protein>
<evidence type="ECO:0000313" key="4">
    <source>
        <dbReference type="EMBL" id="RAZ68358.1"/>
    </source>
</evidence>
<name>A0A365K6U0_9BACL</name>
<comment type="caution">
    <text evidence="4">The sequence shown here is derived from an EMBL/GenBank/DDBJ whole genome shotgun (WGS) entry which is preliminary data.</text>
</comment>
<dbReference type="RefSeq" id="WP_112232124.1">
    <property type="nucleotide sequence ID" value="NZ_QLZQ01000002.1"/>
</dbReference>
<dbReference type="InterPro" id="IPR010998">
    <property type="entry name" value="Integrase_recombinase_N"/>
</dbReference>
<sequence length="290" mass="33971">MPYGYEKYRLDNGISPNTVIHEVQLIRALFAFLRKTYKKSVEPHEIRPSDIQKFLLEQKEAGIKDSTLNRKLIYIRRWFDYMWQIGKIPNDFMPKFKLNHKLDLKPHDIEVNYEHLLEKKPDVLKSAKLPLNAKLLYVFYLRGLRLRDMVRIDIDNFLDDADGLHLDVEKKDGYHCTLHFDKDEEAVMEQGIERAKTRGTSYLLSSKVKDQFTSFQMGSLSDYTEALADFVGAPMRSGDIRFAYVHYLYAVEHKNLEEIQEILGVSLESASRMLKDSLVRMKRQAHPPKA</sequence>
<evidence type="ECO:0000256" key="1">
    <source>
        <dbReference type="ARBA" id="ARBA00023125"/>
    </source>
</evidence>
<dbReference type="GO" id="GO:0015074">
    <property type="term" value="P:DNA integration"/>
    <property type="evidence" value="ECO:0007669"/>
    <property type="project" value="InterPro"/>
</dbReference>
<keyword evidence="5" id="KW-1185">Reference proteome</keyword>
<dbReference type="EMBL" id="QLZQ01000002">
    <property type="protein sequence ID" value="RAZ68358.1"/>
    <property type="molecule type" value="Genomic_DNA"/>
</dbReference>
<keyword evidence="1 2" id="KW-0238">DNA-binding</keyword>
<reference evidence="4 5" key="1">
    <citation type="submission" date="2018-06" db="EMBL/GenBank/DDBJ databases">
        <title>The draft genome sequences of strains SCU63 and S1.</title>
        <authorList>
            <person name="Gan L."/>
        </authorList>
    </citation>
    <scope>NUCLEOTIDE SEQUENCE [LARGE SCALE GENOMIC DNA]</scope>
    <source>
        <strain evidence="4 5">S1</strain>
    </source>
</reference>
<dbReference type="OrthoDB" id="2423368at2"/>